<gene>
    <name evidence="2" type="ORF">EHRUM2_09850</name>
    <name evidence="3" type="ORF">EHRUM3_11750</name>
</gene>
<reference evidence="4 5" key="2">
    <citation type="submission" date="2016-05" db="EMBL/GenBank/DDBJ databases">
        <title>Draft genome sequences of four strains of Ehrlichia ruminantium, a tick-borne pathogen of ruminants, isolated from Zimbabwe, The Gambia and Ghana.</title>
        <authorList>
            <person name="Nakao R."/>
            <person name="Jongejan F."/>
            <person name="Sugimoto C."/>
        </authorList>
    </citation>
    <scope>NUCLEOTIDE SEQUENCE [LARGE SCALE GENOMIC DNA]</scope>
    <source>
        <strain evidence="4">Kerr Seringe</strain>
        <strain evidence="5">Pokoase 417</strain>
    </source>
</reference>
<dbReference type="Pfam" id="PF10276">
    <property type="entry name" value="zf-CHCC"/>
    <property type="match status" value="1"/>
</dbReference>
<dbReference type="Proteomes" id="UP000092731">
    <property type="component" value="Unassembled WGS sequence"/>
</dbReference>
<evidence type="ECO:0000259" key="1">
    <source>
        <dbReference type="Pfam" id="PF10276"/>
    </source>
</evidence>
<name>A0A170S8R0_EHRRU</name>
<dbReference type="InterPro" id="IPR019401">
    <property type="entry name" value="Znf_CHCC"/>
</dbReference>
<dbReference type="STRING" id="779.GCA_002019755_00958"/>
<dbReference type="Proteomes" id="UP000092677">
    <property type="component" value="Unassembled WGS sequence"/>
</dbReference>
<evidence type="ECO:0000313" key="5">
    <source>
        <dbReference type="Proteomes" id="UP000092731"/>
    </source>
</evidence>
<dbReference type="RefSeq" id="WP_078400189.1">
    <property type="nucleotide sequence ID" value="NZ_BDDL01000115.1"/>
</dbReference>
<protein>
    <recommendedName>
        <fullName evidence="1">Zinc finger CHCC-type domain-containing protein</fullName>
    </recommendedName>
</protein>
<dbReference type="Gene3D" id="2.60.260.40">
    <property type="entry name" value="q5lls5 like domains"/>
    <property type="match status" value="1"/>
</dbReference>
<accession>A0A170S8R0</accession>
<feature type="domain" description="Zinc finger CHCC-type" evidence="1">
    <location>
        <begin position="14"/>
        <end position="52"/>
    </location>
</feature>
<evidence type="ECO:0000313" key="2">
    <source>
        <dbReference type="EMBL" id="GAT77754.1"/>
    </source>
</evidence>
<proteinExistence type="predicted"/>
<dbReference type="AlphaFoldDB" id="A0A170S8R0"/>
<evidence type="ECO:0000313" key="4">
    <source>
        <dbReference type="Proteomes" id="UP000092677"/>
    </source>
</evidence>
<dbReference type="EMBL" id="BDDL01000115">
    <property type="protein sequence ID" value="GAT77754.1"/>
    <property type="molecule type" value="Genomic_DNA"/>
</dbReference>
<comment type="caution">
    <text evidence="2">The sequence shown here is derived from an EMBL/GenBank/DDBJ whole genome shotgun (WGS) entry which is preliminary data.</text>
</comment>
<reference evidence="2" key="1">
    <citation type="journal article" date="2016" name="Genome Announc.">
        <title>Draft Genome Sequences of Three Strains of Ehrlichia ruminantium, a Tick-Borne Pathogen of Ruminants, Isolated from Zimbabwe, The Gambia, and Ghana.</title>
        <authorList>
            <person name="Nakao R."/>
            <person name="Jongejan F."/>
            <person name="Sugimoto C."/>
        </authorList>
    </citation>
    <scope>NUCLEOTIDE SEQUENCE</scope>
    <source>
        <strain evidence="2">Kerr Seringe</strain>
        <strain evidence="3">Pokoase 417</strain>
    </source>
</reference>
<organism evidence="2 4">
    <name type="scientific">Ehrlichia ruminantium</name>
    <name type="common">heartwater rickettsia</name>
    <name type="synonym">Cowdria ruminantium</name>
    <dbReference type="NCBI Taxonomy" id="779"/>
    <lineage>
        <taxon>Bacteria</taxon>
        <taxon>Pseudomonadati</taxon>
        <taxon>Pseudomonadota</taxon>
        <taxon>Alphaproteobacteria</taxon>
        <taxon>Rickettsiales</taxon>
        <taxon>Anaplasmataceae</taxon>
        <taxon>Ehrlichia</taxon>
    </lineage>
</organism>
<dbReference type="EMBL" id="BDDM01000369">
    <property type="protein sequence ID" value="GAT78941.1"/>
    <property type="molecule type" value="Genomic_DNA"/>
</dbReference>
<sequence length="56" mass="6425">MSNHDKKIDILEEQIVSCNGEGSDVDYTEHPEIYLTIKNGQEVVCPYCSKIFTYNI</sequence>
<evidence type="ECO:0000313" key="3">
    <source>
        <dbReference type="EMBL" id="GAT78941.1"/>
    </source>
</evidence>